<name>U9TSP5_RHIID</name>
<proteinExistence type="predicted"/>
<sequence>MKDDAELHCDIKKIIEVIVSLLKNRIKVDDSLDTENAELKAKKTEFETKKVEFLKSIKKCYTDFEGYMRSLQ</sequence>
<reference evidence="1" key="1">
    <citation type="submission" date="2013-07" db="EMBL/GenBank/DDBJ databases">
        <title>The genome of an arbuscular mycorrhizal fungus provides insights into the evolution of the oldest plant symbiosis.</title>
        <authorList>
            <consortium name="DOE Joint Genome Institute"/>
            <person name="Tisserant E."/>
            <person name="Malbreil M."/>
            <person name="Kuo A."/>
            <person name="Kohler A."/>
            <person name="Symeonidi A."/>
            <person name="Balestrini R."/>
            <person name="Charron P."/>
            <person name="Duensing N."/>
            <person name="Frei-dit-Frey N."/>
            <person name="Gianinazzi-Pearson V."/>
            <person name="Gilbert B."/>
            <person name="Handa Y."/>
            <person name="Hijri M."/>
            <person name="Kaul R."/>
            <person name="Kawaguchi M."/>
            <person name="Krajinski F."/>
            <person name="Lammers P."/>
            <person name="Lapierre D."/>
            <person name="Masclaux F.G."/>
            <person name="Murat C."/>
            <person name="Morin E."/>
            <person name="Ndikumana S."/>
            <person name="Pagni M."/>
            <person name="Petitpierre D."/>
            <person name="Requena N."/>
            <person name="Rosikiewicz P."/>
            <person name="Riley R."/>
            <person name="Saito K."/>
            <person name="San Clemente H."/>
            <person name="Shapiro H."/>
            <person name="van Tuinen D."/>
            <person name="Becard G."/>
            <person name="Bonfante P."/>
            <person name="Paszkowski U."/>
            <person name="Shachar-Hill Y."/>
            <person name="Young J.P."/>
            <person name="Sanders I.R."/>
            <person name="Henrissat B."/>
            <person name="Rensing S.A."/>
            <person name="Grigoriev I.V."/>
            <person name="Corradi N."/>
            <person name="Roux C."/>
            <person name="Martin F."/>
        </authorList>
    </citation>
    <scope>NUCLEOTIDE SEQUENCE</scope>
    <source>
        <strain evidence="1">DAOM 197198</strain>
    </source>
</reference>
<protein>
    <submittedName>
        <fullName evidence="1">Uncharacterized protein</fullName>
    </submittedName>
</protein>
<accession>U9TSP5</accession>
<dbReference type="HOGENOM" id="CLU_2723466_0_0_1"/>
<gene>
    <name evidence="1" type="ORF">GLOINDRAFT_28645</name>
</gene>
<evidence type="ECO:0000313" key="1">
    <source>
        <dbReference type="EMBL" id="ESA11125.1"/>
    </source>
</evidence>
<dbReference type="EMBL" id="KI286347">
    <property type="protein sequence ID" value="ESA11125.1"/>
    <property type="molecule type" value="Genomic_DNA"/>
</dbReference>
<organism evidence="1">
    <name type="scientific">Rhizophagus irregularis (strain DAOM 181602 / DAOM 197198 / MUCL 43194)</name>
    <name type="common">Arbuscular mycorrhizal fungus</name>
    <name type="synonym">Glomus intraradices</name>
    <dbReference type="NCBI Taxonomy" id="747089"/>
    <lineage>
        <taxon>Eukaryota</taxon>
        <taxon>Fungi</taxon>
        <taxon>Fungi incertae sedis</taxon>
        <taxon>Mucoromycota</taxon>
        <taxon>Glomeromycotina</taxon>
        <taxon>Glomeromycetes</taxon>
        <taxon>Glomerales</taxon>
        <taxon>Glomeraceae</taxon>
        <taxon>Rhizophagus</taxon>
    </lineage>
</organism>
<dbReference type="AlphaFoldDB" id="U9TSP5"/>